<evidence type="ECO:0000313" key="8">
    <source>
        <dbReference type="Proteomes" id="UP000092683"/>
    </source>
</evidence>
<accession>A0A1B9D9V7</accession>
<gene>
    <name evidence="7" type="ORF">A5677_02410</name>
</gene>
<evidence type="ECO:0000256" key="3">
    <source>
        <dbReference type="ARBA" id="ARBA00022475"/>
    </source>
</evidence>
<dbReference type="GO" id="GO:0005886">
    <property type="term" value="C:plasma membrane"/>
    <property type="evidence" value="ECO:0007669"/>
    <property type="project" value="UniProtKB-SubCell"/>
</dbReference>
<evidence type="ECO:0000256" key="4">
    <source>
        <dbReference type="ARBA" id="ARBA00022692"/>
    </source>
</evidence>
<reference evidence="7 8" key="1">
    <citation type="submission" date="2016-06" db="EMBL/GenBank/DDBJ databases">
        <authorList>
            <person name="Kjaerup R.B."/>
            <person name="Dalgaard T.S."/>
            <person name="Juul-Madsen H.R."/>
        </authorList>
    </citation>
    <scope>NUCLEOTIDE SEQUENCE [LARGE SCALE GENOMIC DNA]</scope>
    <source>
        <strain evidence="7 8">E3012</strain>
    </source>
</reference>
<evidence type="ECO:0000256" key="1">
    <source>
        <dbReference type="ARBA" id="ARBA00004236"/>
    </source>
</evidence>
<dbReference type="InterPro" id="IPR008693">
    <property type="entry name" value="MmpS"/>
</dbReference>
<dbReference type="Proteomes" id="UP000092683">
    <property type="component" value="Unassembled WGS sequence"/>
</dbReference>
<keyword evidence="3" id="KW-1003">Cell membrane</keyword>
<dbReference type="Gene3D" id="2.60.40.2880">
    <property type="entry name" value="MmpS1-5, C-terminal soluble domain"/>
    <property type="match status" value="1"/>
</dbReference>
<keyword evidence="4" id="KW-0812">Transmembrane</keyword>
<keyword evidence="6" id="KW-0472">Membrane</keyword>
<evidence type="ECO:0000313" key="7">
    <source>
        <dbReference type="EMBL" id="OCB56727.1"/>
    </source>
</evidence>
<comment type="subcellular location">
    <subcellularLocation>
        <location evidence="1">Cell membrane</location>
    </subcellularLocation>
</comment>
<evidence type="ECO:0000256" key="5">
    <source>
        <dbReference type="ARBA" id="ARBA00022989"/>
    </source>
</evidence>
<evidence type="ECO:0000256" key="2">
    <source>
        <dbReference type="ARBA" id="ARBA00007531"/>
    </source>
</evidence>
<protein>
    <recommendedName>
        <fullName evidence="9">Transport acessory protein MmpS</fullName>
    </recommendedName>
</protein>
<comment type="similarity">
    <text evidence="2">Belongs to the MmpS family.</text>
</comment>
<dbReference type="AlphaFoldDB" id="A0A1B9D9V7"/>
<dbReference type="EMBL" id="MBEE01000090">
    <property type="protein sequence ID" value="OCB56727.1"/>
    <property type="molecule type" value="Genomic_DNA"/>
</dbReference>
<evidence type="ECO:0008006" key="9">
    <source>
        <dbReference type="Google" id="ProtNLM"/>
    </source>
</evidence>
<evidence type="ECO:0000256" key="6">
    <source>
        <dbReference type="ARBA" id="ARBA00023136"/>
    </source>
</evidence>
<keyword evidence="5" id="KW-1133">Transmembrane helix</keyword>
<proteinExistence type="inferred from homology"/>
<dbReference type="InterPro" id="IPR038468">
    <property type="entry name" value="MmpS_C"/>
</dbReference>
<name>A0A1B9D9V7_MYCMA</name>
<organism evidence="7 8">
    <name type="scientific">Mycobacterium malmoense</name>
    <dbReference type="NCBI Taxonomy" id="1780"/>
    <lineage>
        <taxon>Bacteria</taxon>
        <taxon>Bacillati</taxon>
        <taxon>Actinomycetota</taxon>
        <taxon>Actinomycetes</taxon>
        <taxon>Mycobacteriales</taxon>
        <taxon>Mycobacteriaceae</taxon>
        <taxon>Mycobacterium</taxon>
    </lineage>
</organism>
<dbReference type="Pfam" id="PF05423">
    <property type="entry name" value="Mycobact_memb"/>
    <property type="match status" value="1"/>
</dbReference>
<comment type="caution">
    <text evidence="7">The sequence shown here is derived from an EMBL/GenBank/DDBJ whole genome shotgun (WGS) entry which is preliminary data.</text>
</comment>
<sequence>MLKRAWIPLVLVVVLALSALIVSRLHKIFGSQDLNANAGKGIEIVQFNPKVVVYDITGPPGATANINYWDENANTHQVNAAPLPWSTTISTTLPSVSANIMAQSDSSEIGCKITVDGVVREQHSSNGHNAQTFCLVKSA</sequence>